<dbReference type="EMBL" id="LCWV01000071">
    <property type="protein sequence ID" value="PWI64323.1"/>
    <property type="molecule type" value="Genomic_DNA"/>
</dbReference>
<feature type="compositionally biased region" description="Pro residues" evidence="1">
    <location>
        <begin position="167"/>
        <end position="179"/>
    </location>
</feature>
<protein>
    <submittedName>
        <fullName evidence="2">Uncharacterized protein</fullName>
    </submittedName>
</protein>
<reference evidence="2 3" key="1">
    <citation type="journal article" date="2016" name="Front. Microbiol.">
        <title>Genome and transcriptome sequences reveal the specific parasitism of the nematophagous Purpureocillium lilacinum 36-1.</title>
        <authorList>
            <person name="Xie J."/>
            <person name="Li S."/>
            <person name="Mo C."/>
            <person name="Xiao X."/>
            <person name="Peng D."/>
            <person name="Wang G."/>
            <person name="Xiao Y."/>
        </authorList>
    </citation>
    <scope>NUCLEOTIDE SEQUENCE [LARGE SCALE GENOMIC DNA]</scope>
    <source>
        <strain evidence="2 3">36-1</strain>
    </source>
</reference>
<feature type="region of interest" description="Disordered" evidence="1">
    <location>
        <begin position="153"/>
        <end position="186"/>
    </location>
</feature>
<organism evidence="2 3">
    <name type="scientific">Purpureocillium lilacinum</name>
    <name type="common">Paecilomyces lilacinus</name>
    <dbReference type="NCBI Taxonomy" id="33203"/>
    <lineage>
        <taxon>Eukaryota</taxon>
        <taxon>Fungi</taxon>
        <taxon>Dikarya</taxon>
        <taxon>Ascomycota</taxon>
        <taxon>Pezizomycotina</taxon>
        <taxon>Sordariomycetes</taxon>
        <taxon>Hypocreomycetidae</taxon>
        <taxon>Hypocreales</taxon>
        <taxon>Ophiocordycipitaceae</taxon>
        <taxon>Purpureocillium</taxon>
    </lineage>
</organism>
<accession>A0A2U3DPZ0</accession>
<proteinExistence type="predicted"/>
<dbReference type="Proteomes" id="UP000245956">
    <property type="component" value="Unassembled WGS sequence"/>
</dbReference>
<dbReference type="AlphaFoldDB" id="A0A2U3DPZ0"/>
<name>A0A2U3DPZ0_PURLI</name>
<sequence length="297" mass="33224">MPKHRKFKHYKSTTCHRTFILHGRRQHEYGSEHVQHVKLKLRDRAQLGPPTLPESLGQLRISSSVTSRESIDSTEMRRKYGGLIRTLLCAIPDTADGVEVRYATQEQIRSLVHQSVVFRKLTVIRPHKNTISMPVDAIIKRIKEGSDIRAKRSPLLDLKRSGQGVPTSPPHPNASPPCSPDNLHTPWDKVQWRNCRREAGPRENRLPGSMSIVRTNLGRDGADMAKFADEGDDWAPKTVAAIVLEPGDILIMPPAKIVPQVVLTLEDLSHDSAQKFLWITTHTGAANEAIPLQLLSG</sequence>
<evidence type="ECO:0000313" key="2">
    <source>
        <dbReference type="EMBL" id="PWI64323.1"/>
    </source>
</evidence>
<evidence type="ECO:0000313" key="3">
    <source>
        <dbReference type="Proteomes" id="UP000245956"/>
    </source>
</evidence>
<gene>
    <name evidence="2" type="ORF">PCL_11266</name>
</gene>
<comment type="caution">
    <text evidence="2">The sequence shown here is derived from an EMBL/GenBank/DDBJ whole genome shotgun (WGS) entry which is preliminary data.</text>
</comment>
<evidence type="ECO:0000256" key="1">
    <source>
        <dbReference type="SAM" id="MobiDB-lite"/>
    </source>
</evidence>